<protein>
    <submittedName>
        <fullName evidence="1">Uncharacterized protein</fullName>
    </submittedName>
</protein>
<sequence>MVGQGKPMLPSFRSILVSHTFRERSTAADNLAKEVRDLVGGELVLIHTDENGSSSRRELTIT</sequence>
<dbReference type="AlphaFoldDB" id="A9P1Z9"/>
<proteinExistence type="evidence at transcript level"/>
<evidence type="ECO:0000313" key="1">
    <source>
        <dbReference type="EMBL" id="ABK26910.1"/>
    </source>
</evidence>
<accession>A9P1Z9</accession>
<reference evidence="1" key="1">
    <citation type="journal article" date="2008" name="BMC Genomics">
        <title>A conifer genomics resource of 200,000 spruce (Picea spp.) ESTs and 6,464 high-quality, sequence-finished full-length cDNAs for Sitka spruce (Picea sitchensis).</title>
        <authorList>
            <person name="Ralph S.G."/>
            <person name="Chun H.J."/>
            <person name="Kolosova N."/>
            <person name="Cooper D."/>
            <person name="Oddy C."/>
            <person name="Ritland C.E."/>
            <person name="Kirkpatrick R."/>
            <person name="Moore R."/>
            <person name="Barber S."/>
            <person name="Holt R.A."/>
            <person name="Jones S.J."/>
            <person name="Marra M.A."/>
            <person name="Douglas C.J."/>
            <person name="Ritland K."/>
            <person name="Bohlmann J."/>
        </authorList>
    </citation>
    <scope>NUCLEOTIDE SEQUENCE</scope>
    <source>
        <tissue evidence="1">Green portion of the leader tissue</tissue>
    </source>
</reference>
<dbReference type="EMBL" id="EF087675">
    <property type="protein sequence ID" value="ABK26910.1"/>
    <property type="molecule type" value="mRNA"/>
</dbReference>
<name>A9P1Z9_PICSI</name>
<organism evidence="1">
    <name type="scientific">Picea sitchensis</name>
    <name type="common">Sitka spruce</name>
    <name type="synonym">Pinus sitchensis</name>
    <dbReference type="NCBI Taxonomy" id="3332"/>
    <lineage>
        <taxon>Eukaryota</taxon>
        <taxon>Viridiplantae</taxon>
        <taxon>Streptophyta</taxon>
        <taxon>Embryophyta</taxon>
        <taxon>Tracheophyta</taxon>
        <taxon>Spermatophyta</taxon>
        <taxon>Pinopsida</taxon>
        <taxon>Pinidae</taxon>
        <taxon>Conifers I</taxon>
        <taxon>Pinales</taxon>
        <taxon>Pinaceae</taxon>
        <taxon>Picea</taxon>
    </lineage>
</organism>